<reference evidence="2 3" key="1">
    <citation type="submission" date="2020-05" db="EMBL/GenBank/DDBJ databases">
        <title>Distinct polysaccharide utilization as determinants for interspecies competition between intestinal Prevotella spp.</title>
        <authorList>
            <person name="Galvez E.J.C."/>
            <person name="Iljazovic A."/>
            <person name="Strowig T."/>
        </authorList>
    </citation>
    <scope>NUCLEOTIDE SEQUENCE [LARGE SCALE GENOMIC DNA]</scope>
    <source>
        <strain evidence="2 3">PMUR</strain>
    </source>
</reference>
<name>A0ABX2APV6_9BACT</name>
<protein>
    <recommendedName>
        <fullName evidence="4">Outer membrane protein beta-barrel domain-containing protein</fullName>
    </recommendedName>
</protein>
<comment type="caution">
    <text evidence="2">The sequence shown here is derived from an EMBL/GenBank/DDBJ whole genome shotgun (WGS) entry which is preliminary data.</text>
</comment>
<dbReference type="RefSeq" id="WP_172277268.1">
    <property type="nucleotide sequence ID" value="NZ_CASGMU010000020.1"/>
</dbReference>
<evidence type="ECO:0000313" key="3">
    <source>
        <dbReference type="Proteomes" id="UP000714420"/>
    </source>
</evidence>
<accession>A0ABX2APV6</accession>
<organism evidence="2 3">
    <name type="scientific">Xylanibacter muris</name>
    <dbReference type="NCBI Taxonomy" id="2736290"/>
    <lineage>
        <taxon>Bacteria</taxon>
        <taxon>Pseudomonadati</taxon>
        <taxon>Bacteroidota</taxon>
        <taxon>Bacteroidia</taxon>
        <taxon>Bacteroidales</taxon>
        <taxon>Prevotellaceae</taxon>
        <taxon>Xylanibacter</taxon>
    </lineage>
</organism>
<feature type="region of interest" description="Disordered" evidence="1">
    <location>
        <begin position="261"/>
        <end position="282"/>
    </location>
</feature>
<evidence type="ECO:0000256" key="1">
    <source>
        <dbReference type="SAM" id="MobiDB-lite"/>
    </source>
</evidence>
<proteinExistence type="predicted"/>
<dbReference type="Proteomes" id="UP000714420">
    <property type="component" value="Unassembled WGS sequence"/>
</dbReference>
<gene>
    <name evidence="2" type="ORF">HPS56_12580</name>
</gene>
<evidence type="ECO:0008006" key="4">
    <source>
        <dbReference type="Google" id="ProtNLM"/>
    </source>
</evidence>
<sequence length="520" mass="59792">MFTKRPIVDAKVELLTKDSTVIGTVEKTFNVNQREGGFVFELDSLGQYILCCTHPEYEDAYSNFEVKRFYKHQKYMILSATAMQRKQPKQQSDDLAYEHTLNEVVVKATKVKFFLKNDTIVYNADAFNIPEGSMLEDLIRQLPGVNMDENGQISVNGRKVDELLLNGKDFFNKDRKLILDNLPYFMVDKVKVYEKPTDLQRMLGDTLTNKNYAMDIGLKRKYQDGYIANVEAGHGSESRYLGRLFAMRYTPNSRLSVFANTNNLSDNRKPGNNGNWSPLMQPRSLSTRQSAGMDYNIEDAAGRYVASGDVTFNHQKNEQETTTTTENFLTGGNTYSKGFRMGKSYSTNLATSHRFEWKKNWGYRTSFAPTFNYHKYNNAYNNATALLSEDMFGAYGKAWMDSIASPALGAMLRKYSINRVLNNTKGEGRNWNAGLKMDQVVSFKHMDNNYLYLWANVAFDDARNKAFDHYTLQTLSTETTDYRNRYNQNENHGHEVTIKVEDYIRLQEKTGKNNIRLVPL</sequence>
<evidence type="ECO:0000313" key="2">
    <source>
        <dbReference type="EMBL" id="NPD93155.1"/>
    </source>
</evidence>
<keyword evidence="3" id="KW-1185">Reference proteome</keyword>
<dbReference type="EMBL" id="JABKKF010000017">
    <property type="protein sequence ID" value="NPD93155.1"/>
    <property type="molecule type" value="Genomic_DNA"/>
</dbReference>
<dbReference type="SUPFAM" id="SSF56935">
    <property type="entry name" value="Porins"/>
    <property type="match status" value="1"/>
</dbReference>